<protein>
    <submittedName>
        <fullName evidence="1">Uncharacterized protein</fullName>
    </submittedName>
</protein>
<gene>
    <name evidence="1" type="ORF">SAMN05660209_04034</name>
</gene>
<name>A0A1H3NN76_9ACTN</name>
<accession>A0A1H3NN76</accession>
<reference evidence="2" key="1">
    <citation type="submission" date="2016-10" db="EMBL/GenBank/DDBJ databases">
        <authorList>
            <person name="Varghese N."/>
            <person name="Submissions S."/>
        </authorList>
    </citation>
    <scope>NUCLEOTIDE SEQUENCE [LARGE SCALE GENOMIC DNA]</scope>
    <source>
        <strain evidence="2">DSM 45422</strain>
    </source>
</reference>
<dbReference type="Proteomes" id="UP000198921">
    <property type="component" value="Unassembled WGS sequence"/>
</dbReference>
<dbReference type="AlphaFoldDB" id="A0A1H3NN76"/>
<evidence type="ECO:0000313" key="1">
    <source>
        <dbReference type="EMBL" id="SDY90248.1"/>
    </source>
</evidence>
<sequence>MTGCTLAGVDRAAVADRVWRREGVWAAGSPPDTTTDVSWLQLGTWYCDLRRPAGLAATGGPLPELTREQLLALTEQEAFAGRLRQDGDVWTWTRVVDLHPPAALPDAGRLALDGDVLVETGVGREYVERWADDTPPARTPRLELELRGEDGRAGFLLRLGDHFGYVRDRAAPLPPGSALRDLVADSDLVTARQLLDLEVSLGVVADGDWRITSSTLPARVGCRLQPRRERGTSLTVADLSVAGRPVRRRWLTDPTHP</sequence>
<organism evidence="1 2">
    <name type="scientific">Geodermatophilus africanus</name>
    <dbReference type="NCBI Taxonomy" id="1137993"/>
    <lineage>
        <taxon>Bacteria</taxon>
        <taxon>Bacillati</taxon>
        <taxon>Actinomycetota</taxon>
        <taxon>Actinomycetes</taxon>
        <taxon>Geodermatophilales</taxon>
        <taxon>Geodermatophilaceae</taxon>
        <taxon>Geodermatophilus</taxon>
    </lineage>
</organism>
<proteinExistence type="predicted"/>
<evidence type="ECO:0000313" key="2">
    <source>
        <dbReference type="Proteomes" id="UP000198921"/>
    </source>
</evidence>
<keyword evidence="2" id="KW-1185">Reference proteome</keyword>
<dbReference type="EMBL" id="FNOT01000013">
    <property type="protein sequence ID" value="SDY90248.1"/>
    <property type="molecule type" value="Genomic_DNA"/>
</dbReference>
<dbReference type="STRING" id="1137993.SAMN05660209_04034"/>
<dbReference type="RefSeq" id="WP_091160247.1">
    <property type="nucleotide sequence ID" value="NZ_FNOT01000013.1"/>
</dbReference>
<dbReference type="OrthoDB" id="4774648at2"/>